<name>A0A067PMI7_9AGAM</name>
<dbReference type="EMBL" id="KL197747">
    <property type="protein sequence ID" value="KDQ51536.1"/>
    <property type="molecule type" value="Genomic_DNA"/>
</dbReference>
<organism evidence="2 3">
    <name type="scientific">Jaapia argillacea MUCL 33604</name>
    <dbReference type="NCBI Taxonomy" id="933084"/>
    <lineage>
        <taxon>Eukaryota</taxon>
        <taxon>Fungi</taxon>
        <taxon>Dikarya</taxon>
        <taxon>Basidiomycota</taxon>
        <taxon>Agaricomycotina</taxon>
        <taxon>Agaricomycetes</taxon>
        <taxon>Agaricomycetidae</taxon>
        <taxon>Jaapiales</taxon>
        <taxon>Jaapiaceae</taxon>
        <taxon>Jaapia</taxon>
    </lineage>
</organism>
<proteinExistence type="predicted"/>
<feature type="region of interest" description="Disordered" evidence="1">
    <location>
        <begin position="1"/>
        <end position="56"/>
    </location>
</feature>
<accession>A0A067PMI7</accession>
<protein>
    <submittedName>
        <fullName evidence="2">Uncharacterized protein</fullName>
    </submittedName>
</protein>
<gene>
    <name evidence="2" type="ORF">JAAARDRAFT_503826</name>
</gene>
<dbReference type="AlphaFoldDB" id="A0A067PMI7"/>
<dbReference type="OrthoDB" id="3166422at2759"/>
<dbReference type="Proteomes" id="UP000027265">
    <property type="component" value="Unassembled WGS sequence"/>
</dbReference>
<dbReference type="HOGENOM" id="CLU_1138145_0_0_1"/>
<evidence type="ECO:0000313" key="2">
    <source>
        <dbReference type="EMBL" id="KDQ51536.1"/>
    </source>
</evidence>
<evidence type="ECO:0000256" key="1">
    <source>
        <dbReference type="SAM" id="MobiDB-lite"/>
    </source>
</evidence>
<keyword evidence="3" id="KW-1185">Reference proteome</keyword>
<reference evidence="3" key="1">
    <citation type="journal article" date="2014" name="Proc. Natl. Acad. Sci. U.S.A.">
        <title>Extensive sampling of basidiomycete genomes demonstrates inadequacy of the white-rot/brown-rot paradigm for wood decay fungi.</title>
        <authorList>
            <person name="Riley R."/>
            <person name="Salamov A.A."/>
            <person name="Brown D.W."/>
            <person name="Nagy L.G."/>
            <person name="Floudas D."/>
            <person name="Held B.W."/>
            <person name="Levasseur A."/>
            <person name="Lombard V."/>
            <person name="Morin E."/>
            <person name="Otillar R."/>
            <person name="Lindquist E.A."/>
            <person name="Sun H."/>
            <person name="LaButti K.M."/>
            <person name="Schmutz J."/>
            <person name="Jabbour D."/>
            <person name="Luo H."/>
            <person name="Baker S.E."/>
            <person name="Pisabarro A.G."/>
            <person name="Walton J.D."/>
            <person name="Blanchette R.A."/>
            <person name="Henrissat B."/>
            <person name="Martin F."/>
            <person name="Cullen D."/>
            <person name="Hibbett D.S."/>
            <person name="Grigoriev I.V."/>
        </authorList>
    </citation>
    <scope>NUCLEOTIDE SEQUENCE [LARGE SCALE GENOMIC DNA]</scope>
    <source>
        <strain evidence="3">MUCL 33604</strain>
    </source>
</reference>
<dbReference type="InParanoid" id="A0A067PMI7"/>
<sequence>MSHIWTRDSTLGEAEGAGRIPRPHHRSVMQPPSFPPQSTIPGWPTAPPTTFAPAPPPPLRLPLEPSPAKRSLRFLIDNGYPLQILYPHLIQCWKAYIRPDGSVYFRYQSTTGPTMRLVTCEDIRDPQIYETVMALTTDRLDRAQRSGTYDRFPDDWEFVVESAVASGIDNGPVMKLVSHKLGWTFFLQADHSLELGSKTDYWRCVSKYPMHLRTLPSGSDFDFLGALTFGVNGMHQSFHYLMFG</sequence>
<evidence type="ECO:0000313" key="3">
    <source>
        <dbReference type="Proteomes" id="UP000027265"/>
    </source>
</evidence>